<organism evidence="1 2">
    <name type="scientific">Adineta steineri</name>
    <dbReference type="NCBI Taxonomy" id="433720"/>
    <lineage>
        <taxon>Eukaryota</taxon>
        <taxon>Metazoa</taxon>
        <taxon>Spiralia</taxon>
        <taxon>Gnathifera</taxon>
        <taxon>Rotifera</taxon>
        <taxon>Eurotatoria</taxon>
        <taxon>Bdelloidea</taxon>
        <taxon>Adinetida</taxon>
        <taxon>Adinetidae</taxon>
        <taxon>Adineta</taxon>
    </lineage>
</organism>
<dbReference type="InterPro" id="IPR027417">
    <property type="entry name" value="P-loop_NTPase"/>
</dbReference>
<reference evidence="1" key="1">
    <citation type="submission" date="2021-02" db="EMBL/GenBank/DDBJ databases">
        <authorList>
            <person name="Nowell W R."/>
        </authorList>
    </citation>
    <scope>NUCLEOTIDE SEQUENCE</scope>
</reference>
<evidence type="ECO:0000313" key="1">
    <source>
        <dbReference type="EMBL" id="CAF4417706.1"/>
    </source>
</evidence>
<evidence type="ECO:0000313" key="2">
    <source>
        <dbReference type="Proteomes" id="UP000663844"/>
    </source>
</evidence>
<gene>
    <name evidence="1" type="ORF">OXD698_LOCUS52439</name>
</gene>
<dbReference type="EMBL" id="CAJOAZ010028471">
    <property type="protein sequence ID" value="CAF4417706.1"/>
    <property type="molecule type" value="Genomic_DNA"/>
</dbReference>
<proteinExistence type="predicted"/>
<dbReference type="Proteomes" id="UP000663844">
    <property type="component" value="Unassembled WGS sequence"/>
</dbReference>
<name>A0A820QDW9_9BILA</name>
<feature type="non-terminal residue" evidence="1">
    <location>
        <position position="1"/>
    </location>
</feature>
<dbReference type="AlphaFoldDB" id="A0A820QDW9"/>
<sequence length="56" mass="6700">IRFNKPNNFSSYMQSKGRARAKQNAAYVLFLDELDIDSCQRDQMEYENYEEIEKVC</sequence>
<protein>
    <submittedName>
        <fullName evidence="1">Uncharacterized protein</fullName>
    </submittedName>
</protein>
<dbReference type="Gene3D" id="3.40.50.300">
    <property type="entry name" value="P-loop containing nucleotide triphosphate hydrolases"/>
    <property type="match status" value="1"/>
</dbReference>
<comment type="caution">
    <text evidence="1">The sequence shown here is derived from an EMBL/GenBank/DDBJ whole genome shotgun (WGS) entry which is preliminary data.</text>
</comment>
<accession>A0A820QDW9</accession>